<dbReference type="Gene3D" id="3.30.457.50">
    <property type="entry name" value="Chromosome segregation protein Spc25"/>
    <property type="match status" value="1"/>
</dbReference>
<dbReference type="InterPro" id="IPR013255">
    <property type="entry name" value="Spc25_C"/>
</dbReference>
<dbReference type="GO" id="GO:0051301">
    <property type="term" value="P:cell division"/>
    <property type="evidence" value="ECO:0007669"/>
    <property type="project" value="UniProtKB-UniRule"/>
</dbReference>
<comment type="subunit">
    <text evidence="9">Component of the NDC80 complex.</text>
</comment>
<evidence type="ECO:0000256" key="1">
    <source>
        <dbReference type="ARBA" id="ARBA00004584"/>
    </source>
</evidence>
<keyword evidence="3 9" id="KW-0158">Chromosome</keyword>
<evidence type="ECO:0000256" key="8">
    <source>
        <dbReference type="ARBA" id="ARBA00023328"/>
    </source>
</evidence>
<feature type="coiled-coil region" evidence="10">
    <location>
        <begin position="89"/>
        <end position="126"/>
    </location>
</feature>
<comment type="subcellular location">
    <subcellularLocation>
        <location evidence="1">Chromosome</location>
        <location evidence="1">Centromere</location>
    </subcellularLocation>
    <subcellularLocation>
        <location evidence="9">Nucleus</location>
    </subcellularLocation>
    <subcellularLocation>
        <location evidence="9">Chromosome</location>
        <location evidence="9">Centromere</location>
        <location evidence="9">Kinetochore</location>
    </subcellularLocation>
</comment>
<organism evidence="12">
    <name type="scientific">Craspedostauros australis</name>
    <dbReference type="NCBI Taxonomy" id="1486917"/>
    <lineage>
        <taxon>Eukaryota</taxon>
        <taxon>Sar</taxon>
        <taxon>Stramenopiles</taxon>
        <taxon>Ochrophyta</taxon>
        <taxon>Bacillariophyta</taxon>
        <taxon>Bacillariophyceae</taxon>
        <taxon>Bacillariophycidae</taxon>
        <taxon>Naviculales</taxon>
        <taxon>Naviculaceae</taxon>
        <taxon>Craspedostauros</taxon>
    </lineage>
</organism>
<evidence type="ECO:0000256" key="5">
    <source>
        <dbReference type="ARBA" id="ARBA00022776"/>
    </source>
</evidence>
<evidence type="ECO:0000256" key="3">
    <source>
        <dbReference type="ARBA" id="ARBA00022454"/>
    </source>
</evidence>
<evidence type="ECO:0000313" key="12">
    <source>
        <dbReference type="EMBL" id="CAD8332534.1"/>
    </source>
</evidence>
<evidence type="ECO:0000256" key="6">
    <source>
        <dbReference type="ARBA" id="ARBA00023054"/>
    </source>
</evidence>
<comment type="function">
    <text evidence="9">Acts as a component of the essential kinetochore-associated NDC80 complex, which is required for chromosome segregation and spindle checkpoint activity.</text>
</comment>
<evidence type="ECO:0000256" key="2">
    <source>
        <dbReference type="ARBA" id="ARBA00006379"/>
    </source>
</evidence>
<proteinExistence type="inferred from homology"/>
<evidence type="ECO:0000256" key="10">
    <source>
        <dbReference type="SAM" id="Coils"/>
    </source>
</evidence>
<evidence type="ECO:0000259" key="11">
    <source>
        <dbReference type="Pfam" id="PF08234"/>
    </source>
</evidence>
<keyword evidence="8 9" id="KW-0137">Centromere</keyword>
<keyword evidence="5 9" id="KW-0498">Mitosis</keyword>
<dbReference type="CDD" id="cd23784">
    <property type="entry name" value="RWD_Spc25"/>
    <property type="match status" value="1"/>
</dbReference>
<evidence type="ECO:0000256" key="9">
    <source>
        <dbReference type="RuleBase" id="RU367150"/>
    </source>
</evidence>
<dbReference type="EMBL" id="HBEF01007439">
    <property type="protein sequence ID" value="CAD8332534.1"/>
    <property type="molecule type" value="Transcribed_RNA"/>
</dbReference>
<feature type="domain" description="Chromosome segregation protein Spc25 C-terminal" evidence="11">
    <location>
        <begin position="171"/>
        <end position="243"/>
    </location>
</feature>
<comment type="similarity">
    <text evidence="2 9">Belongs to the SPC25 family.</text>
</comment>
<dbReference type="PANTHER" id="PTHR14281">
    <property type="entry name" value="KINETOCHORE PROTEIN SPC25-RELATED"/>
    <property type="match status" value="1"/>
</dbReference>
<dbReference type="PANTHER" id="PTHR14281:SF0">
    <property type="entry name" value="KINETOCHORE PROTEIN SPC25"/>
    <property type="match status" value="1"/>
</dbReference>
<accession>A0A7R9WSN0</accession>
<keyword evidence="9" id="KW-0539">Nucleus</keyword>
<dbReference type="InterPro" id="IPR045143">
    <property type="entry name" value="Spc25"/>
</dbReference>
<keyword evidence="9" id="KW-0995">Kinetochore</keyword>
<reference evidence="12" key="1">
    <citation type="submission" date="2021-01" db="EMBL/GenBank/DDBJ databases">
        <authorList>
            <person name="Corre E."/>
            <person name="Pelletier E."/>
            <person name="Niang G."/>
            <person name="Scheremetjew M."/>
            <person name="Finn R."/>
            <person name="Kale V."/>
            <person name="Holt S."/>
            <person name="Cochrane G."/>
            <person name="Meng A."/>
            <person name="Brown T."/>
            <person name="Cohen L."/>
        </authorList>
    </citation>
    <scope>NUCLEOTIDE SEQUENCE</scope>
    <source>
        <strain evidence="12">CCMP3328</strain>
    </source>
</reference>
<sequence>MPPLATSKYDNPINTTGLLQTIRDSRTKLDGWIQRQKQQADEEAEQYHQVLNAEQSKIDHQVGNLLAVQFQRGLSMQQNTNEASIASRRANLQHQCDALRDEVEHVQCATEKHRDIANELEAEELKQRHRAEEARTLKSRLREAKQTTVDDLTRGLVNYKYLGFDFEKCEETNALRIAFTQLDPAFPNREFSFILLVNDADNQYYIHGCQPNLDATAVTKILKEINRSDDVALMIRQMRKEFVRTLQKI</sequence>
<evidence type="ECO:0000256" key="4">
    <source>
        <dbReference type="ARBA" id="ARBA00022618"/>
    </source>
</evidence>
<dbReference type="AlphaFoldDB" id="A0A7R9WSN0"/>
<dbReference type="GO" id="GO:0007059">
    <property type="term" value="P:chromosome segregation"/>
    <property type="evidence" value="ECO:0007669"/>
    <property type="project" value="InterPro"/>
</dbReference>
<keyword evidence="7 9" id="KW-0131">Cell cycle</keyword>
<keyword evidence="6 10" id="KW-0175">Coiled coil</keyword>
<protein>
    <recommendedName>
        <fullName evidence="9">Kinetochore protein SPC25</fullName>
    </recommendedName>
</protein>
<evidence type="ECO:0000256" key="7">
    <source>
        <dbReference type="ARBA" id="ARBA00023306"/>
    </source>
</evidence>
<name>A0A7R9WSN0_9STRA</name>
<gene>
    <name evidence="12" type="ORF">CAUS1442_LOCUS4635</name>
</gene>
<dbReference type="GO" id="GO:0031262">
    <property type="term" value="C:Ndc80 complex"/>
    <property type="evidence" value="ECO:0007669"/>
    <property type="project" value="InterPro"/>
</dbReference>
<dbReference type="Pfam" id="PF08234">
    <property type="entry name" value="Spindle_Spc25"/>
    <property type="match status" value="1"/>
</dbReference>
<dbReference type="GO" id="GO:0005634">
    <property type="term" value="C:nucleus"/>
    <property type="evidence" value="ECO:0007669"/>
    <property type="project" value="UniProtKB-SubCell"/>
</dbReference>
<keyword evidence="4 9" id="KW-0132">Cell division</keyword>